<comment type="subcellular location">
    <subcellularLocation>
        <location evidence="2">Peroxisome</location>
    </subcellularLocation>
</comment>
<dbReference type="InterPro" id="IPR046373">
    <property type="entry name" value="Acyl-CoA_Oxase/DH_mid-dom_sf"/>
</dbReference>
<sequence length="602" mass="66495">MRQRFRAFAKHPLFLVQNNIPLDKEREVALQRLQLICDSDFLSVTDFSSNPKRIFAAHELTGLVDGSTATKMTVQFNLFGGTVLKLGTERHHKLLLKGIDSLKDIGCFALTELGYGNNAVEMRTTAEYDAATDEFIINTPSVLAQKYWITNSAIHAKWAVVFARLLIHGQDYGVHAFLTRIRNDDHSVCKGVRVEDMGRKMGMNGVDNGKLWFDHVRVPRLNLLDAHSQVAKGGAFTSSIKSARGRFLTVADQLLSGRICIASMLIGGSKTSLLIAIRYASSRLAVGPTGKSDTPILAYQLQQRALMPLLATTYAFNFGLDYVKDYFERTTVGDLKGDAMASKWLVILCCALKPVVTWNANEVSLVCRERCGGQGYLACNRFSDAVGGAHAGMTAEGDNAVLMQKVAKELLDMLRAGQVNPRSRDDSIKQDLRSLEYLGYLFDLRFGQRLLGLATSLQRQLGAGQPLFDVWMKQESDAIQATAKAYAEHVTIGRFGKNVGSSGPALQPILADLYRLYALTSIEKDLPWFLCHGILTIGQGREVGDAVRALCSALAPQALHLTDAFGIPDYVVQAPIALDWQKYNLVDNKGECVDYLKEEFRL</sequence>
<dbReference type="Gene3D" id="1.20.140.10">
    <property type="entry name" value="Butyryl-CoA Dehydrogenase, subunit A, domain 3"/>
    <property type="match status" value="2"/>
</dbReference>
<evidence type="ECO:0000256" key="11">
    <source>
        <dbReference type="PIRSR" id="PIRSR000168-1"/>
    </source>
</evidence>
<feature type="domain" description="Acyl-CoA oxidase C-alpha1" evidence="15">
    <location>
        <begin position="254"/>
        <end position="411"/>
    </location>
</feature>
<reference evidence="16 17" key="1">
    <citation type="journal article" date="2013" name="Genome Biol.">
        <title>Genome of Acanthamoeba castellanii highlights extensive lateral gene transfer and early evolution of tyrosine kinase signaling.</title>
        <authorList>
            <person name="Clarke M."/>
            <person name="Lohan A.J."/>
            <person name="Liu B."/>
            <person name="Lagkouvardos I."/>
            <person name="Roy S."/>
            <person name="Zafar N."/>
            <person name="Bertelli C."/>
            <person name="Schilde C."/>
            <person name="Kianianmomeni A."/>
            <person name="Burglin T.R."/>
            <person name="Frech C."/>
            <person name="Turcotte B."/>
            <person name="Kopec K.O."/>
            <person name="Synnott J.M."/>
            <person name="Choo C."/>
            <person name="Paponov I."/>
            <person name="Finkler A."/>
            <person name="Soon Heng Tan C."/>
            <person name="Hutchins A.P."/>
            <person name="Weinmeier T."/>
            <person name="Rattei T."/>
            <person name="Chu J.S."/>
            <person name="Gimenez G."/>
            <person name="Irimia M."/>
            <person name="Rigden D.J."/>
            <person name="Fitzpatrick D.A."/>
            <person name="Lorenzo-Morales J."/>
            <person name="Bateman A."/>
            <person name="Chiu C.H."/>
            <person name="Tang P."/>
            <person name="Hegemann P."/>
            <person name="Fromm H."/>
            <person name="Raoult D."/>
            <person name="Greub G."/>
            <person name="Miranda-Saavedra D."/>
            <person name="Chen N."/>
            <person name="Nash P."/>
            <person name="Ginger M.L."/>
            <person name="Horn M."/>
            <person name="Schaap P."/>
            <person name="Caler L."/>
            <person name="Loftus B."/>
        </authorList>
    </citation>
    <scope>NUCLEOTIDE SEQUENCE [LARGE SCALE GENOMIC DNA]</scope>
    <source>
        <strain evidence="16 17">Neff</strain>
    </source>
</reference>
<dbReference type="VEuPathDB" id="AmoebaDB:ACA1_238250"/>
<dbReference type="FunFam" id="1.20.140.10:FF:000007">
    <property type="entry name" value="Acyl-coenzyme A oxidase"/>
    <property type="match status" value="1"/>
</dbReference>
<dbReference type="InterPro" id="IPR006091">
    <property type="entry name" value="Acyl-CoA_Oxase/DH_mid-dom"/>
</dbReference>
<comment type="similarity">
    <text evidence="3 10">Belongs to the acyl-CoA oxidase family.</text>
</comment>
<evidence type="ECO:0000256" key="9">
    <source>
        <dbReference type="ARBA" id="ARBA00023140"/>
    </source>
</evidence>
<dbReference type="InterPro" id="IPR012258">
    <property type="entry name" value="Acyl-CoA_oxidase"/>
</dbReference>
<dbReference type="Proteomes" id="UP000011083">
    <property type="component" value="Unassembled WGS sequence"/>
</dbReference>
<dbReference type="OrthoDB" id="538336at2759"/>
<dbReference type="SUPFAM" id="SSF56645">
    <property type="entry name" value="Acyl-CoA dehydrogenase NM domain-like"/>
    <property type="match status" value="1"/>
</dbReference>
<dbReference type="PANTHER" id="PTHR10909">
    <property type="entry name" value="ELECTRON TRANSPORT OXIDOREDUCTASE"/>
    <property type="match status" value="1"/>
</dbReference>
<feature type="active site" description="Proton acceptor" evidence="11">
    <location>
        <position position="396"/>
    </location>
</feature>
<keyword evidence="9" id="KW-0576">Peroxisome</keyword>
<evidence type="ECO:0000259" key="14">
    <source>
        <dbReference type="Pfam" id="PF02770"/>
    </source>
</evidence>
<keyword evidence="17" id="KW-1185">Reference proteome</keyword>
<keyword evidence="7" id="KW-0560">Oxidoreductase</keyword>
<dbReference type="Gene3D" id="2.40.110.10">
    <property type="entry name" value="Butyryl-CoA Dehydrogenase, subunit A, domain 2"/>
    <property type="match status" value="1"/>
</dbReference>
<evidence type="ECO:0000256" key="12">
    <source>
        <dbReference type="PIRSR" id="PIRSR000168-2"/>
    </source>
</evidence>
<evidence type="ECO:0000313" key="16">
    <source>
        <dbReference type="EMBL" id="ELR13302.1"/>
    </source>
</evidence>
<evidence type="ECO:0000256" key="1">
    <source>
        <dbReference type="ARBA" id="ARBA00001974"/>
    </source>
</evidence>
<dbReference type="GO" id="GO:0003997">
    <property type="term" value="F:acyl-CoA oxidase activity"/>
    <property type="evidence" value="ECO:0007669"/>
    <property type="project" value="InterPro"/>
</dbReference>
<dbReference type="InterPro" id="IPR009100">
    <property type="entry name" value="AcylCoA_DH/oxidase_NM_dom_sf"/>
</dbReference>
<dbReference type="GeneID" id="14914000"/>
<dbReference type="FunFam" id="1.20.140.10:FF:000010">
    <property type="entry name" value="Acyl-coenzyme A oxidase"/>
    <property type="match status" value="1"/>
</dbReference>
<gene>
    <name evidence="16" type="ORF">ACA1_238250</name>
</gene>
<evidence type="ECO:0000256" key="10">
    <source>
        <dbReference type="PIRNR" id="PIRNR000168"/>
    </source>
</evidence>
<comment type="cofactor">
    <cofactor evidence="1">
        <name>FAD</name>
        <dbReference type="ChEBI" id="CHEBI:57692"/>
    </cofactor>
</comment>
<keyword evidence="5 10" id="KW-0274">FAD</keyword>
<dbReference type="PIRSF" id="PIRSF000168">
    <property type="entry name" value="Acyl-CoA_oxidase"/>
    <property type="match status" value="1"/>
</dbReference>
<organism evidence="16 17">
    <name type="scientific">Acanthamoeba castellanii (strain ATCC 30010 / Neff)</name>
    <dbReference type="NCBI Taxonomy" id="1257118"/>
    <lineage>
        <taxon>Eukaryota</taxon>
        <taxon>Amoebozoa</taxon>
        <taxon>Discosea</taxon>
        <taxon>Longamoebia</taxon>
        <taxon>Centramoebida</taxon>
        <taxon>Acanthamoebidae</taxon>
        <taxon>Acanthamoeba</taxon>
    </lineage>
</organism>
<dbReference type="KEGG" id="acan:ACA1_238250"/>
<dbReference type="OMA" id="GYLLDWI"/>
<dbReference type="SUPFAM" id="SSF47203">
    <property type="entry name" value="Acyl-CoA dehydrogenase C-terminal domain-like"/>
    <property type="match status" value="2"/>
</dbReference>
<accession>L8GJU6</accession>
<dbReference type="GO" id="GO:0005777">
    <property type="term" value="C:peroxisome"/>
    <property type="evidence" value="ECO:0007669"/>
    <property type="project" value="UniProtKB-SubCell"/>
</dbReference>
<proteinExistence type="inferred from homology"/>
<dbReference type="RefSeq" id="XP_004335315.1">
    <property type="nucleotide sequence ID" value="XM_004335267.1"/>
</dbReference>
<dbReference type="GO" id="GO:0055088">
    <property type="term" value="P:lipid homeostasis"/>
    <property type="evidence" value="ECO:0007669"/>
    <property type="project" value="TreeGrafter"/>
</dbReference>
<evidence type="ECO:0000259" key="13">
    <source>
        <dbReference type="Pfam" id="PF01756"/>
    </source>
</evidence>
<evidence type="ECO:0000256" key="4">
    <source>
        <dbReference type="ARBA" id="ARBA00022630"/>
    </source>
</evidence>
<dbReference type="FunFam" id="2.40.110.10:FF:000005">
    <property type="entry name" value="Acyl-coenzyme A oxidase"/>
    <property type="match status" value="1"/>
</dbReference>
<dbReference type="PANTHER" id="PTHR10909:SF382">
    <property type="entry name" value="ACYL-COENZYME A OXIDASE"/>
    <property type="match status" value="1"/>
</dbReference>
<dbReference type="AlphaFoldDB" id="L8GJU6"/>
<dbReference type="GO" id="GO:0033540">
    <property type="term" value="P:fatty acid beta-oxidation using acyl-CoA oxidase"/>
    <property type="evidence" value="ECO:0007669"/>
    <property type="project" value="TreeGrafter"/>
</dbReference>
<keyword evidence="4 10" id="KW-0285">Flavoprotein</keyword>
<evidence type="ECO:0000259" key="15">
    <source>
        <dbReference type="Pfam" id="PF22924"/>
    </source>
</evidence>
<dbReference type="InterPro" id="IPR036250">
    <property type="entry name" value="AcylCo_DH-like_C"/>
</dbReference>
<feature type="domain" description="Acyl-CoA oxidase C-terminal" evidence="13">
    <location>
        <begin position="443"/>
        <end position="577"/>
    </location>
</feature>
<evidence type="ECO:0000256" key="6">
    <source>
        <dbReference type="ARBA" id="ARBA00022832"/>
    </source>
</evidence>
<dbReference type="Pfam" id="PF22924">
    <property type="entry name" value="ACOX_C_alpha1"/>
    <property type="match status" value="1"/>
</dbReference>
<evidence type="ECO:0000256" key="3">
    <source>
        <dbReference type="ARBA" id="ARBA00006288"/>
    </source>
</evidence>
<evidence type="ECO:0000313" key="17">
    <source>
        <dbReference type="Proteomes" id="UP000011083"/>
    </source>
</evidence>
<keyword evidence="8" id="KW-0443">Lipid metabolism</keyword>
<keyword evidence="6" id="KW-0276">Fatty acid metabolism</keyword>
<dbReference type="InterPro" id="IPR055060">
    <property type="entry name" value="ACOX_C_alpha1"/>
</dbReference>
<feature type="binding site" evidence="12">
    <location>
        <position position="111"/>
    </location>
    <ligand>
        <name>FAD</name>
        <dbReference type="ChEBI" id="CHEBI:57692"/>
    </ligand>
</feature>
<protein>
    <recommendedName>
        <fullName evidence="10">Acyl-coenzyme A oxidase</fullName>
    </recommendedName>
</protein>
<evidence type="ECO:0000256" key="2">
    <source>
        <dbReference type="ARBA" id="ARBA00004275"/>
    </source>
</evidence>
<feature type="domain" description="Acyl-CoA oxidase/dehydrogenase middle" evidence="14">
    <location>
        <begin position="107"/>
        <end position="216"/>
    </location>
</feature>
<evidence type="ECO:0000256" key="8">
    <source>
        <dbReference type="ARBA" id="ARBA00023098"/>
    </source>
</evidence>
<dbReference type="GO" id="GO:0071949">
    <property type="term" value="F:FAD binding"/>
    <property type="evidence" value="ECO:0007669"/>
    <property type="project" value="InterPro"/>
</dbReference>
<dbReference type="EMBL" id="KB008093">
    <property type="protein sequence ID" value="ELR13302.1"/>
    <property type="molecule type" value="Genomic_DNA"/>
</dbReference>
<dbReference type="Pfam" id="PF01756">
    <property type="entry name" value="ACOX"/>
    <property type="match status" value="1"/>
</dbReference>
<dbReference type="GO" id="GO:0005504">
    <property type="term" value="F:fatty acid binding"/>
    <property type="evidence" value="ECO:0007669"/>
    <property type="project" value="TreeGrafter"/>
</dbReference>
<evidence type="ECO:0000256" key="7">
    <source>
        <dbReference type="ARBA" id="ARBA00023002"/>
    </source>
</evidence>
<name>L8GJU6_ACACF</name>
<evidence type="ECO:0000256" key="5">
    <source>
        <dbReference type="ARBA" id="ARBA00022827"/>
    </source>
</evidence>
<dbReference type="InterPro" id="IPR002655">
    <property type="entry name" value="Acyl-CoA_oxidase_C"/>
</dbReference>
<dbReference type="Pfam" id="PF02770">
    <property type="entry name" value="Acyl-CoA_dh_M"/>
    <property type="match status" value="1"/>
</dbReference>
<dbReference type="STRING" id="1257118.L8GJU6"/>